<dbReference type="Gene3D" id="3.40.50.300">
    <property type="entry name" value="P-loop containing nucleotide triphosphate hydrolases"/>
    <property type="match status" value="1"/>
</dbReference>
<evidence type="ECO:0000256" key="5">
    <source>
        <dbReference type="ARBA" id="ARBA00020265"/>
    </source>
</evidence>
<dbReference type="GO" id="GO:0008023">
    <property type="term" value="C:transcription elongation factor complex"/>
    <property type="evidence" value="ECO:0007669"/>
    <property type="project" value="TreeGrafter"/>
</dbReference>
<comment type="caution">
    <text evidence="10">The sequence shown here is derived from an EMBL/GenBank/DDBJ whole genome shotgun (WGS) entry which is preliminary data.</text>
</comment>
<keyword evidence="8" id="KW-0539">Nucleus</keyword>
<dbReference type="InterPro" id="IPR008728">
    <property type="entry name" value="Elongator_complex_protein_4"/>
</dbReference>
<dbReference type="PANTHER" id="PTHR12896:SF1">
    <property type="entry name" value="ELONGATOR COMPLEX PROTEIN 4"/>
    <property type="match status" value="1"/>
</dbReference>
<dbReference type="OrthoDB" id="289162at2759"/>
<proteinExistence type="inferred from homology"/>
<dbReference type="AlphaFoldDB" id="A0A9P6VQG1"/>
<evidence type="ECO:0000256" key="2">
    <source>
        <dbReference type="ARBA" id="ARBA00004496"/>
    </source>
</evidence>
<feature type="region of interest" description="Disordered" evidence="9">
    <location>
        <begin position="360"/>
        <end position="390"/>
    </location>
</feature>
<dbReference type="EMBL" id="VNKQ01000002">
    <property type="protein sequence ID" value="KAG0652736.1"/>
    <property type="molecule type" value="Genomic_DNA"/>
</dbReference>
<sequence>MSFRKRSVNVGDGGGSIAKDKILSTGTRPSPLDGRPTTSTGTRSLDSLLAGHAGLVLGNSLLVEETGTTDFSGTLLRYYASEGILQGHHVHVLGMHEGWARDLPGLSGESSSIRTEEKRASDEKMKIAWRYERLGEFGAGARDRPFSNNTTSASQTQTVFCHDFDLSKRLVIPSSAQIQFVPASARQSLDFTDTELGISPFTTFLNHLATHLSAAATAVHRIIVPSLLSPALYPPQGSKPEYVLQFLHALRALLRQYPANLTAMITLPLTLYPRITGLTRWMELLSDGVIELAPFPSSAIPIKAASNASTSQEEPPQGMMRIHRLPVFHEKGGGGGESSGFGDDLAFSLSRRKGLVIKPYSLPPVEGDEETPQRGIEHDHGKATKVDIEF</sequence>
<evidence type="ECO:0000256" key="3">
    <source>
        <dbReference type="ARBA" id="ARBA00005043"/>
    </source>
</evidence>
<dbReference type="Proteomes" id="UP000785200">
    <property type="component" value="Unassembled WGS sequence"/>
</dbReference>
<evidence type="ECO:0000313" key="10">
    <source>
        <dbReference type="EMBL" id="KAG0652736.1"/>
    </source>
</evidence>
<evidence type="ECO:0000256" key="6">
    <source>
        <dbReference type="ARBA" id="ARBA00022490"/>
    </source>
</evidence>
<dbReference type="GO" id="GO:0005737">
    <property type="term" value="C:cytoplasm"/>
    <property type="evidence" value="ECO:0007669"/>
    <property type="project" value="UniProtKB-SubCell"/>
</dbReference>
<dbReference type="GO" id="GO:0002098">
    <property type="term" value="P:tRNA wobble uridine modification"/>
    <property type="evidence" value="ECO:0007669"/>
    <property type="project" value="InterPro"/>
</dbReference>
<evidence type="ECO:0000256" key="4">
    <source>
        <dbReference type="ARBA" id="ARBA00007573"/>
    </source>
</evidence>
<keyword evidence="11" id="KW-1185">Reference proteome</keyword>
<name>A0A9P6VQG1_9HELO</name>
<keyword evidence="7" id="KW-0819">tRNA processing</keyword>
<evidence type="ECO:0000256" key="8">
    <source>
        <dbReference type="ARBA" id="ARBA00023242"/>
    </source>
</evidence>
<organism evidence="10 11">
    <name type="scientific">Hyphodiscus hymeniophilus</name>
    <dbReference type="NCBI Taxonomy" id="353542"/>
    <lineage>
        <taxon>Eukaryota</taxon>
        <taxon>Fungi</taxon>
        <taxon>Dikarya</taxon>
        <taxon>Ascomycota</taxon>
        <taxon>Pezizomycotina</taxon>
        <taxon>Leotiomycetes</taxon>
        <taxon>Helotiales</taxon>
        <taxon>Hyphodiscaceae</taxon>
        <taxon>Hyphodiscus</taxon>
    </lineage>
</organism>
<comment type="subcellular location">
    <subcellularLocation>
        <location evidence="2">Cytoplasm</location>
    </subcellularLocation>
    <subcellularLocation>
        <location evidence="1">Nucleus</location>
    </subcellularLocation>
</comment>
<gene>
    <name evidence="10" type="ORF">D0Z07_0564</name>
</gene>
<accession>A0A9P6VQG1</accession>
<dbReference type="CDD" id="cd19494">
    <property type="entry name" value="Elp4"/>
    <property type="match status" value="1"/>
</dbReference>
<evidence type="ECO:0000256" key="9">
    <source>
        <dbReference type="SAM" id="MobiDB-lite"/>
    </source>
</evidence>
<evidence type="ECO:0000256" key="7">
    <source>
        <dbReference type="ARBA" id="ARBA00022694"/>
    </source>
</evidence>
<dbReference type="InterPro" id="IPR027417">
    <property type="entry name" value="P-loop_NTPase"/>
</dbReference>
<reference evidence="10" key="1">
    <citation type="submission" date="2019-07" db="EMBL/GenBank/DDBJ databases">
        <title>Hyphodiscus hymeniophilus genome sequencing and assembly.</title>
        <authorList>
            <person name="Kramer G."/>
            <person name="Nodwell J."/>
        </authorList>
    </citation>
    <scope>NUCLEOTIDE SEQUENCE</scope>
    <source>
        <strain evidence="10">ATCC 34498</strain>
    </source>
</reference>
<feature type="compositionally biased region" description="Basic and acidic residues" evidence="9">
    <location>
        <begin position="371"/>
        <end position="390"/>
    </location>
</feature>
<dbReference type="PANTHER" id="PTHR12896">
    <property type="entry name" value="PAX6 NEIGHBOR PROTEIN PAXNEB"/>
    <property type="match status" value="1"/>
</dbReference>
<feature type="region of interest" description="Disordered" evidence="9">
    <location>
        <begin position="1"/>
        <end position="42"/>
    </location>
</feature>
<dbReference type="GO" id="GO:0033588">
    <property type="term" value="C:elongator holoenzyme complex"/>
    <property type="evidence" value="ECO:0007669"/>
    <property type="project" value="InterPro"/>
</dbReference>
<comment type="similarity">
    <text evidence="4">Belongs to the ELP4 family.</text>
</comment>
<dbReference type="Pfam" id="PF05625">
    <property type="entry name" value="PAXNEB"/>
    <property type="match status" value="1"/>
</dbReference>
<evidence type="ECO:0000313" key="11">
    <source>
        <dbReference type="Proteomes" id="UP000785200"/>
    </source>
</evidence>
<protein>
    <recommendedName>
        <fullName evidence="5">Elongator complex protein 4</fullName>
    </recommendedName>
</protein>
<evidence type="ECO:0000256" key="1">
    <source>
        <dbReference type="ARBA" id="ARBA00004123"/>
    </source>
</evidence>
<keyword evidence="6" id="KW-0963">Cytoplasm</keyword>
<comment type="pathway">
    <text evidence="3">tRNA modification; 5-methoxycarbonylmethyl-2-thiouridine-tRNA biosynthesis.</text>
</comment>